<dbReference type="Proteomes" id="UP000031938">
    <property type="component" value="Unassembled WGS sequence"/>
</dbReference>
<dbReference type="Pfam" id="PF22768">
    <property type="entry name" value="SPP1_Dit"/>
    <property type="match status" value="1"/>
</dbReference>
<protein>
    <recommendedName>
        <fullName evidence="5">Phage tail protein</fullName>
    </recommendedName>
</protein>
<dbReference type="InterPro" id="IPR006520">
    <property type="entry name" value="Dit_BPSPP_N"/>
</dbReference>
<dbReference type="STRING" id="889306.KP78_21160"/>
<evidence type="ECO:0000313" key="4">
    <source>
        <dbReference type="Proteomes" id="UP000031938"/>
    </source>
</evidence>
<dbReference type="OrthoDB" id="3078561at2"/>
<feature type="domain" description="Siphovirus-type tail component RIFT-related" evidence="1">
    <location>
        <begin position="41"/>
        <end position="134"/>
    </location>
</feature>
<dbReference type="NCBIfam" id="TIGR01633">
    <property type="entry name" value="phi3626_gp14_N"/>
    <property type="match status" value="1"/>
</dbReference>
<organism evidence="3 4">
    <name type="scientific">Jeotgalibacillus soli</name>
    <dbReference type="NCBI Taxonomy" id="889306"/>
    <lineage>
        <taxon>Bacteria</taxon>
        <taxon>Bacillati</taxon>
        <taxon>Bacillota</taxon>
        <taxon>Bacilli</taxon>
        <taxon>Bacillales</taxon>
        <taxon>Caryophanaceae</taxon>
        <taxon>Jeotgalibacillus</taxon>
    </lineage>
</organism>
<dbReference type="Gene3D" id="2.60.120.860">
    <property type="match status" value="1"/>
</dbReference>
<name>A0A0C2V9X7_9BACL</name>
<dbReference type="EMBL" id="JXRP01000017">
    <property type="protein sequence ID" value="KIL45767.1"/>
    <property type="molecule type" value="Genomic_DNA"/>
</dbReference>
<evidence type="ECO:0000259" key="2">
    <source>
        <dbReference type="Pfam" id="PF22768"/>
    </source>
</evidence>
<reference evidence="3 4" key="1">
    <citation type="submission" date="2015-01" db="EMBL/GenBank/DDBJ databases">
        <title>Genome sequencing of Jeotgalibacillus soli.</title>
        <authorList>
            <person name="Goh K.M."/>
            <person name="Chan K.-G."/>
            <person name="Yaakop A.S."/>
            <person name="Ee R."/>
            <person name="Gan H.M."/>
            <person name="Chan C.S."/>
        </authorList>
    </citation>
    <scope>NUCLEOTIDE SEQUENCE [LARGE SCALE GENOMIC DNA]</scope>
    <source>
        <strain evidence="3 4">P9</strain>
    </source>
</reference>
<sequence>MSIRNILDEIIEDSFPIYFNGVDLSQFFYIKSDNGRAIYGREVELFSVPSRPGALIKGVKYPPRTITMEVLFACDSAEELRKKLEDLNDILSLEEPAPLIFHDEYDRTYYAISERVTEGYEWNGFHVTTITFICPDPHKYGHENKENFVNGLATVRNNGYREAAPVFEIEVLEDITYMDIICSDAYMRIGEPVTVEQTPIQREEVVMNYKADNTTGWTTGTDVDGGVPAGNFQTNGFSLNVQSYGTGSTWHGPTIKTSVPQAPLQDFIAEFLLGFPSTSYDKRSRVEYYLLNDLSDAIAKVAMKRIGNEGLGNTVEIRLGGGLDTEFLYVGKGEGAGTAWADFRGIMRIGRIGNEWFFYVAKFHPETGAHVNRMYRTYTDAELRFTGNLSQIQLHAGQTGTVPTEAVNIDDVLIKRVNTVTDNQVPYIAYAGDIIQIDMRDSSIKINGEYRSDLKDFGASFFMLPKGKTDLVLEPSTKLSGKVTFRERFL</sequence>
<gene>
    <name evidence="3" type="ORF">KP78_21160</name>
</gene>
<proteinExistence type="predicted"/>
<dbReference type="RefSeq" id="WP_041088510.1">
    <property type="nucleotide sequence ID" value="NZ_JXRP01000017.1"/>
</dbReference>
<dbReference type="InterPro" id="IPR054738">
    <property type="entry name" value="Siphovirus-type_tail_C"/>
</dbReference>
<dbReference type="InterPro" id="IPR008841">
    <property type="entry name" value="Siphovirus-type_tail_N"/>
</dbReference>
<evidence type="ECO:0000313" key="3">
    <source>
        <dbReference type="EMBL" id="KIL45767.1"/>
    </source>
</evidence>
<evidence type="ECO:0008006" key="5">
    <source>
        <dbReference type="Google" id="ProtNLM"/>
    </source>
</evidence>
<accession>A0A0C2V9X7</accession>
<keyword evidence="4" id="KW-1185">Reference proteome</keyword>
<comment type="caution">
    <text evidence="3">The sequence shown here is derived from an EMBL/GenBank/DDBJ whole genome shotgun (WGS) entry which is preliminary data.</text>
</comment>
<evidence type="ECO:0000259" key="1">
    <source>
        <dbReference type="Pfam" id="PF05709"/>
    </source>
</evidence>
<dbReference type="PATRIC" id="fig|889306.3.peg.2131"/>
<dbReference type="AlphaFoldDB" id="A0A0C2V9X7"/>
<dbReference type="Pfam" id="PF05709">
    <property type="entry name" value="Sipho_tail"/>
    <property type="match status" value="1"/>
</dbReference>
<dbReference type="Gene3D" id="2.40.30.200">
    <property type="match status" value="1"/>
</dbReference>
<feature type="domain" description="Siphovirus-type tail component C-terminal" evidence="2">
    <location>
        <begin position="414"/>
        <end position="489"/>
    </location>
</feature>